<dbReference type="InterPro" id="IPR022591">
    <property type="entry name" value="TAF1_HAT_dom"/>
</dbReference>
<dbReference type="GO" id="GO:0051123">
    <property type="term" value="P:RNA polymerase II preinitiation complex assembly"/>
    <property type="evidence" value="ECO:0007669"/>
    <property type="project" value="TreeGrafter"/>
</dbReference>
<comment type="subcellular location">
    <subcellularLocation>
        <location evidence="1">Nucleus</location>
    </subcellularLocation>
</comment>
<evidence type="ECO:0000313" key="6">
    <source>
        <dbReference type="Proteomes" id="UP000290189"/>
    </source>
</evidence>
<evidence type="ECO:0000256" key="2">
    <source>
        <dbReference type="ARBA" id="ARBA00023242"/>
    </source>
</evidence>
<dbReference type="PANTHER" id="PTHR13900">
    <property type="entry name" value="TRANSCRIPTION INITIATION FACTOR TFIID"/>
    <property type="match status" value="1"/>
</dbReference>
<geneLocation type="mitochondrion" evidence="5"/>
<keyword evidence="5" id="KW-0496">Mitochondrion</keyword>
<evidence type="ECO:0000259" key="4">
    <source>
        <dbReference type="Pfam" id="PF12157"/>
    </source>
</evidence>
<evidence type="ECO:0000256" key="1">
    <source>
        <dbReference type="ARBA" id="ARBA00004123"/>
    </source>
</evidence>
<sequence length="1229" mass="134745">MSSPDDSVAHPWRHPAAEDAPPPRPAVGAPGFSWPSPPHQDDDYDWDTEDDQQPQKRPGPQATPAMVYVSPAVTWPPASQASPSEADALLRDPGNVLRVETDGELVLRFSRLFGPMAIADANDVQLVKARGTHRRQAMANADADDAATFLDSGSKAWTPESGAGPGDDDDVEDDPRYAVGRALYEGDDAPELAARLDPSSFSLIEQLQWEDDVRMETPPATPPGGDAVPDARPAATASDASRAAMSFIDSAPPEPYSASALPEAHRPLMLHLGRRRRPSRDVRHGQSLPQWNLPTVHCWDQHWDTPCVPQRATSMPETPAALVGRNDDFESMSWLEDVAWDRKPKAGRVPLLLNANDRNMIFVEEGDETEVPTESQPPPQQAPASRFNVSHDDSGKYASYRDDMGAVVGKTGLQHALFAKNLIEDLFPTDRKPQEWAEWHRPQLRLARGSPMALKVSSGQTRPSPQASSSTKKFVPRRVREVSGKDGDLVLMEYVEQHPLLIQTTGMASELVTFYRQRNDKDGFQPQPEHGTIRVVSSEMDDETPFLGKIRPGVCIQALNNNMFAVPVVRQHLSTSTTDFLLCVSSRGTSFSLRPLPALFLAGQIQPKMEVPAPNSRAASAFMKRRLTVYMHRKLQERGAIQISEVFTAFPDQSETAIRAKLKEVAAFQRRGDLSGYWTPRPDRPPVRDTVLWDLVTPEALCVYERLESGRQALRDQFGIALLATLTQSERIFIAKMAADHPLKRVALFIEQQTRLTPWNLSSNFCTAMNGLCVLRLNGPGNPIGRGGGLSYLRAPTRAEPDPIEEKLGPATGLTGTNKDLRKLDMNGLRDVLLSFGVPKARIDKLLRWERVDLVRLKATEAARDGHDNEWSRFARSQRNTYRALRAQFLKDAQRLLERQCELLAGQEGALVGTTDQDDATVDEMEEWAKDLESMMESEDLGRKKKNGKAGAADEDEAAEYNNWVESKQTAKLPKETPSQQSSTRDEALPATMTTTTTTVKKRKTVKRKRLKKVVTTMNASDGTTTTMVTMIDDPDLVEAYAADLVDNGTRFYELMSSSATAEHEIVDPSASGNAGAMTSAVDAGLERARQRLDTKKRRRGRLPGSNARKKSTLLLAIKQGRQKGVAGRKRGRPKVLAPSSSDRPSMLVVGGAAAGSPAPLRATGDTDTIVSAAPAKKVVTVRCSRCKMVGHTKSNSKCPALVAGAAPVVIERNGSLVVTLKPASASAS</sequence>
<dbReference type="GO" id="GO:0017025">
    <property type="term" value="F:TBP-class protein binding"/>
    <property type="evidence" value="ECO:0007669"/>
    <property type="project" value="InterPro"/>
</dbReference>
<protein>
    <recommendedName>
        <fullName evidence="4">Transcription initiation factor TFIID subunit 1 histone acetyltransferase domain-containing protein</fullName>
    </recommendedName>
</protein>
<evidence type="ECO:0000256" key="3">
    <source>
        <dbReference type="SAM" id="MobiDB-lite"/>
    </source>
</evidence>
<feature type="region of interest" description="Disordered" evidence="3">
    <location>
        <begin position="366"/>
        <end position="395"/>
    </location>
</feature>
<dbReference type="GO" id="GO:0016251">
    <property type="term" value="F:RNA polymerase II general transcription initiation factor activity"/>
    <property type="evidence" value="ECO:0007669"/>
    <property type="project" value="InterPro"/>
</dbReference>
<dbReference type="GO" id="GO:0004402">
    <property type="term" value="F:histone acetyltransferase activity"/>
    <property type="evidence" value="ECO:0007669"/>
    <property type="project" value="InterPro"/>
</dbReference>
<feature type="region of interest" description="Disordered" evidence="3">
    <location>
        <begin position="1"/>
        <end position="71"/>
    </location>
</feature>
<feature type="region of interest" description="Disordered" evidence="3">
    <location>
        <begin position="152"/>
        <end position="174"/>
    </location>
</feature>
<reference evidence="5 6" key="1">
    <citation type="submission" date="2018-03" db="EMBL/GenBank/DDBJ databases">
        <authorList>
            <person name="Fogelqvist J."/>
        </authorList>
    </citation>
    <scope>NUCLEOTIDE SEQUENCE [LARGE SCALE GENOMIC DNA]</scope>
</reference>
<feature type="compositionally biased region" description="Acidic residues" evidence="3">
    <location>
        <begin position="42"/>
        <end position="52"/>
    </location>
</feature>
<organism evidence="5 6">
    <name type="scientific">Plasmodiophora brassicae</name>
    <name type="common">Clubroot disease agent</name>
    <dbReference type="NCBI Taxonomy" id="37360"/>
    <lineage>
        <taxon>Eukaryota</taxon>
        <taxon>Sar</taxon>
        <taxon>Rhizaria</taxon>
        <taxon>Endomyxa</taxon>
        <taxon>Phytomyxea</taxon>
        <taxon>Plasmodiophorida</taxon>
        <taxon>Plasmodiophoridae</taxon>
        <taxon>Plasmodiophora</taxon>
    </lineage>
</organism>
<feature type="compositionally biased region" description="Basic residues" evidence="3">
    <location>
        <begin position="1095"/>
        <end position="1112"/>
    </location>
</feature>
<accession>A0A3P3Y3E2</accession>
<dbReference type="AlphaFoldDB" id="A0A3P3Y3E2"/>
<feature type="region of interest" description="Disordered" evidence="3">
    <location>
        <begin position="214"/>
        <end position="240"/>
    </location>
</feature>
<keyword evidence="2" id="KW-0539">Nucleus</keyword>
<feature type="region of interest" description="Disordered" evidence="3">
    <location>
        <begin position="455"/>
        <end position="475"/>
    </location>
</feature>
<dbReference type="PANTHER" id="PTHR13900:SF0">
    <property type="entry name" value="TRANSCRIPTION INITIATION FACTOR TFIID SUBUNIT 1"/>
    <property type="match status" value="1"/>
</dbReference>
<feature type="domain" description="Transcription initiation factor TFIID subunit 1 histone acetyltransferase" evidence="4">
    <location>
        <begin position="387"/>
        <end position="854"/>
    </location>
</feature>
<dbReference type="Proteomes" id="UP000290189">
    <property type="component" value="Unassembled WGS sequence"/>
</dbReference>
<dbReference type="GO" id="GO:0005669">
    <property type="term" value="C:transcription factor TFIID complex"/>
    <property type="evidence" value="ECO:0007669"/>
    <property type="project" value="InterPro"/>
</dbReference>
<evidence type="ECO:0000313" key="5">
    <source>
        <dbReference type="EMBL" id="SPQ94699.1"/>
    </source>
</evidence>
<feature type="compositionally biased region" description="Low complexity" evidence="3">
    <location>
        <begin position="230"/>
        <end position="240"/>
    </location>
</feature>
<gene>
    <name evidence="5" type="ORF">PLBR_LOCUS1914</name>
</gene>
<feature type="region of interest" description="Disordered" evidence="3">
    <location>
        <begin position="1089"/>
        <end position="1144"/>
    </location>
</feature>
<proteinExistence type="predicted"/>
<dbReference type="InterPro" id="IPR040240">
    <property type="entry name" value="TAF1"/>
</dbReference>
<dbReference type="Pfam" id="PF12157">
    <property type="entry name" value="DUF3591"/>
    <property type="match status" value="1"/>
</dbReference>
<feature type="region of interest" description="Disordered" evidence="3">
    <location>
        <begin position="934"/>
        <end position="990"/>
    </location>
</feature>
<dbReference type="EMBL" id="OVEO01000003">
    <property type="protein sequence ID" value="SPQ94699.1"/>
    <property type="molecule type" value="Genomic_DNA"/>
</dbReference>
<name>A0A3P3Y3E2_PLABS</name>
<feature type="compositionally biased region" description="Polar residues" evidence="3">
    <location>
        <begin position="457"/>
        <end position="472"/>
    </location>
</feature>